<dbReference type="OrthoDB" id="9790669at2"/>
<name>A0A3N9P2H1_9BACL</name>
<dbReference type="Pfam" id="PF00512">
    <property type="entry name" value="HisKA"/>
    <property type="match status" value="1"/>
</dbReference>
<dbReference type="InterPro" id="IPR036097">
    <property type="entry name" value="HisK_dim/P_sf"/>
</dbReference>
<dbReference type="SMART" id="SM00387">
    <property type="entry name" value="HATPase_c"/>
    <property type="match status" value="1"/>
</dbReference>
<evidence type="ECO:0000313" key="19">
    <source>
        <dbReference type="Proteomes" id="UP000282529"/>
    </source>
</evidence>
<dbReference type="SMART" id="SM00448">
    <property type="entry name" value="REC"/>
    <property type="match status" value="1"/>
</dbReference>
<dbReference type="CDD" id="cd00082">
    <property type="entry name" value="HisKA"/>
    <property type="match status" value="1"/>
</dbReference>
<dbReference type="GO" id="GO:0005524">
    <property type="term" value="F:ATP binding"/>
    <property type="evidence" value="ECO:0007669"/>
    <property type="project" value="UniProtKB-KW"/>
</dbReference>
<dbReference type="PROSITE" id="PS50113">
    <property type="entry name" value="PAC"/>
    <property type="match status" value="1"/>
</dbReference>
<reference evidence="18 19" key="1">
    <citation type="submission" date="2018-11" db="EMBL/GenBank/DDBJ databases">
        <title>Genome sequence of strain 7197.</title>
        <authorList>
            <person name="Gao J."/>
            <person name="Sun J."/>
        </authorList>
    </citation>
    <scope>NUCLEOTIDE SEQUENCE [LARGE SCALE GENOMIC DNA]</scope>
    <source>
        <strain evidence="18 19">7197</strain>
    </source>
</reference>
<dbReference type="Gene3D" id="1.10.287.130">
    <property type="match status" value="1"/>
</dbReference>
<dbReference type="InterPro" id="IPR013655">
    <property type="entry name" value="PAS_fold_3"/>
</dbReference>
<dbReference type="CDD" id="cd00130">
    <property type="entry name" value="PAS"/>
    <property type="match status" value="3"/>
</dbReference>
<proteinExistence type="inferred from homology"/>
<feature type="modified residue" description="4-aspartylphosphate" evidence="13">
    <location>
        <position position="698"/>
    </location>
</feature>
<evidence type="ECO:0000256" key="10">
    <source>
        <dbReference type="ARBA" id="ARBA00064003"/>
    </source>
</evidence>
<dbReference type="FunFam" id="1.10.287.130:FF:000002">
    <property type="entry name" value="Two-component osmosensing histidine kinase"/>
    <property type="match status" value="1"/>
</dbReference>
<dbReference type="InterPro" id="IPR001610">
    <property type="entry name" value="PAC"/>
</dbReference>
<protein>
    <recommendedName>
        <fullName evidence="12">Circadian input-output histidine kinase CikA</fullName>
        <ecNumber evidence="3">2.7.13.3</ecNumber>
    </recommendedName>
    <alternativeName>
        <fullName evidence="11">Sensory/regulatory protein RpfC</fullName>
    </alternativeName>
</protein>
<feature type="domain" description="PAS" evidence="16">
    <location>
        <begin position="262"/>
        <end position="315"/>
    </location>
</feature>
<dbReference type="InterPro" id="IPR003661">
    <property type="entry name" value="HisK_dim/P_dom"/>
</dbReference>
<sequence>MFIFHSTDGQVEHLLRKYTDGYSPFEQAFMTAAVGEGFLSVDTKWTDINPAVTGILGYSESELLEHDFTSVVHLDDLSVAEQMIRLLRDENTTCQEHEIRMVSREGMPIWVRLRLTLIDESAAQASRYYIVNLLPISEPDTRYGNVLHGDEDLYRSIAANMRDIIYFTSLDGRCLYCSPSIYEILGYQPEELLGKRNYGLLHPDDLSLVSGPEKMERQSVQLRAQHKEGHYIWLDFMLRIVEDGHGRNLLAVGRDMTERKIVERQLQEMLERYTSLKKYNHDAIISVDLLGNMINGNERVCQLTGYNISELTGMNVSILVGEEHLDDILAFSTEHTFKEPDIDRIRHKDGHFVEVIATVAPIIINNTKTGFYIIVKDITEQKKLLIEKELAESMNQAKSEFLAVMSHEIRTPMNGVIGMTDLLLDMSPPDSYMREYLEIIRKSGDTLLSIINDILDLAKIEAGRTDLHEERFELRPCIESAVMVLAHKAESKGLTLRVSVDPETPEFVRGDSDRFKQILMNLVGNAVKFTYSGGVTVEVRTAGIHRNEVTLEVKVSDTGVGIPENQRERLFEPFYQPDRFMQRQHEGTGLGLAIAKRLVGLMGGSIGLEDSDQGATFVFTVVFRQEEYSGNRVEPDAVREGRTDSRPLRILVAEDNEVNQIVLRKMLEKRGHTVSIVSDGLQAVHALNDNMYDLAFMDVQMPRMNGLEAVKVVKDTLPPEKIPVIIAITANALKDDRERCLAAGMDEYISKPVRTETIRKMIGKFF</sequence>
<evidence type="ECO:0000259" key="15">
    <source>
        <dbReference type="PROSITE" id="PS50110"/>
    </source>
</evidence>
<dbReference type="Gene3D" id="3.30.565.10">
    <property type="entry name" value="Histidine kinase-like ATPase, C-terminal domain"/>
    <property type="match status" value="1"/>
</dbReference>
<dbReference type="CDD" id="cd16922">
    <property type="entry name" value="HATPase_EvgS-ArcB-TorS-like"/>
    <property type="match status" value="1"/>
</dbReference>
<dbReference type="SUPFAM" id="SSF55874">
    <property type="entry name" value="ATPase domain of HSP90 chaperone/DNA topoisomerase II/histidine kinase"/>
    <property type="match status" value="1"/>
</dbReference>
<evidence type="ECO:0000256" key="8">
    <source>
        <dbReference type="ARBA" id="ARBA00022840"/>
    </source>
</evidence>
<accession>A0A3N9P2H1</accession>
<dbReference type="InterPro" id="IPR011006">
    <property type="entry name" value="CheY-like_superfamily"/>
</dbReference>
<dbReference type="PRINTS" id="PR00344">
    <property type="entry name" value="BCTRLSENSOR"/>
</dbReference>
<dbReference type="InterPro" id="IPR036890">
    <property type="entry name" value="HATPase_C_sf"/>
</dbReference>
<evidence type="ECO:0000259" key="17">
    <source>
        <dbReference type="PROSITE" id="PS50113"/>
    </source>
</evidence>
<keyword evidence="5" id="KW-0808">Transferase</keyword>
<feature type="domain" description="PAC" evidence="17">
    <location>
        <begin position="218"/>
        <end position="268"/>
    </location>
</feature>
<dbReference type="Pfam" id="PF13426">
    <property type="entry name" value="PAS_9"/>
    <property type="match status" value="1"/>
</dbReference>
<dbReference type="PROSITE" id="PS50110">
    <property type="entry name" value="RESPONSE_REGULATORY"/>
    <property type="match status" value="1"/>
</dbReference>
<keyword evidence="4 13" id="KW-0597">Phosphoprotein</keyword>
<evidence type="ECO:0000256" key="11">
    <source>
        <dbReference type="ARBA" id="ARBA00068150"/>
    </source>
</evidence>
<evidence type="ECO:0000256" key="1">
    <source>
        <dbReference type="ARBA" id="ARBA00000085"/>
    </source>
</evidence>
<dbReference type="Gene3D" id="3.40.50.2300">
    <property type="match status" value="1"/>
</dbReference>
<comment type="caution">
    <text evidence="18">The sequence shown here is derived from an EMBL/GenBank/DDBJ whole genome shotgun (WGS) entry which is preliminary data.</text>
</comment>
<dbReference type="InterPro" id="IPR000700">
    <property type="entry name" value="PAS-assoc_C"/>
</dbReference>
<dbReference type="InterPro" id="IPR035965">
    <property type="entry name" value="PAS-like_dom_sf"/>
</dbReference>
<dbReference type="SMART" id="SM00388">
    <property type="entry name" value="HisKA"/>
    <property type="match status" value="1"/>
</dbReference>
<dbReference type="SUPFAM" id="SSF55785">
    <property type="entry name" value="PYP-like sensor domain (PAS domain)"/>
    <property type="match status" value="3"/>
</dbReference>
<comment type="similarity">
    <text evidence="2">In the N-terminal section; belongs to the phytochrome family.</text>
</comment>
<evidence type="ECO:0000259" key="14">
    <source>
        <dbReference type="PROSITE" id="PS50109"/>
    </source>
</evidence>
<dbReference type="PROSITE" id="PS50112">
    <property type="entry name" value="PAS"/>
    <property type="match status" value="3"/>
</dbReference>
<gene>
    <name evidence="18" type="ORF">EH198_18885</name>
</gene>
<dbReference type="EMBL" id="RQPI01000013">
    <property type="protein sequence ID" value="RQW09540.1"/>
    <property type="molecule type" value="Genomic_DNA"/>
</dbReference>
<evidence type="ECO:0000256" key="6">
    <source>
        <dbReference type="ARBA" id="ARBA00022741"/>
    </source>
</evidence>
<dbReference type="SMART" id="SM00091">
    <property type="entry name" value="PAS"/>
    <property type="match status" value="3"/>
</dbReference>
<dbReference type="CDD" id="cd17546">
    <property type="entry name" value="REC_hyHK_CKI1_RcsC-like"/>
    <property type="match status" value="1"/>
</dbReference>
<feature type="domain" description="PAS" evidence="16">
    <location>
        <begin position="48"/>
        <end position="91"/>
    </location>
</feature>
<evidence type="ECO:0000256" key="13">
    <source>
        <dbReference type="PROSITE-ProRule" id="PRU00169"/>
    </source>
</evidence>
<dbReference type="InterPro" id="IPR001789">
    <property type="entry name" value="Sig_transdc_resp-reg_receiver"/>
</dbReference>
<dbReference type="InterPro" id="IPR000014">
    <property type="entry name" value="PAS"/>
</dbReference>
<feature type="domain" description="PAS" evidence="16">
    <location>
        <begin position="150"/>
        <end position="205"/>
    </location>
</feature>
<dbReference type="SUPFAM" id="SSF52172">
    <property type="entry name" value="CheY-like"/>
    <property type="match status" value="1"/>
</dbReference>
<dbReference type="InterPro" id="IPR004358">
    <property type="entry name" value="Sig_transdc_His_kin-like_C"/>
</dbReference>
<dbReference type="InterPro" id="IPR003594">
    <property type="entry name" value="HATPase_dom"/>
</dbReference>
<feature type="domain" description="Response regulatory" evidence="15">
    <location>
        <begin position="649"/>
        <end position="766"/>
    </location>
</feature>
<evidence type="ECO:0000256" key="9">
    <source>
        <dbReference type="ARBA" id="ARBA00023012"/>
    </source>
</evidence>
<evidence type="ECO:0000256" key="4">
    <source>
        <dbReference type="ARBA" id="ARBA00022553"/>
    </source>
</evidence>
<dbReference type="SMART" id="SM00086">
    <property type="entry name" value="PAC"/>
    <property type="match status" value="3"/>
</dbReference>
<dbReference type="PROSITE" id="PS50109">
    <property type="entry name" value="HIS_KIN"/>
    <property type="match status" value="1"/>
</dbReference>
<dbReference type="Gene3D" id="3.30.450.20">
    <property type="entry name" value="PAS domain"/>
    <property type="match status" value="3"/>
</dbReference>
<dbReference type="Proteomes" id="UP000282529">
    <property type="component" value="Unassembled WGS sequence"/>
</dbReference>
<dbReference type="NCBIfam" id="TIGR00229">
    <property type="entry name" value="sensory_box"/>
    <property type="match status" value="3"/>
</dbReference>
<keyword evidence="8" id="KW-0067">ATP-binding</keyword>
<dbReference type="Pfam" id="PF00072">
    <property type="entry name" value="Response_reg"/>
    <property type="match status" value="1"/>
</dbReference>
<evidence type="ECO:0000256" key="7">
    <source>
        <dbReference type="ARBA" id="ARBA00022777"/>
    </source>
</evidence>
<dbReference type="PANTHER" id="PTHR45339:SF1">
    <property type="entry name" value="HYBRID SIGNAL TRANSDUCTION HISTIDINE KINASE J"/>
    <property type="match status" value="1"/>
</dbReference>
<feature type="domain" description="Histidine kinase" evidence="14">
    <location>
        <begin position="404"/>
        <end position="625"/>
    </location>
</feature>
<dbReference type="RefSeq" id="WP_124697070.1">
    <property type="nucleotide sequence ID" value="NZ_RQPI01000013.1"/>
</dbReference>
<dbReference type="GO" id="GO:0000155">
    <property type="term" value="F:phosphorelay sensor kinase activity"/>
    <property type="evidence" value="ECO:0007669"/>
    <property type="project" value="InterPro"/>
</dbReference>
<dbReference type="Pfam" id="PF08447">
    <property type="entry name" value="PAS_3"/>
    <property type="match status" value="2"/>
</dbReference>
<keyword evidence="6" id="KW-0547">Nucleotide-binding</keyword>
<comment type="catalytic activity">
    <reaction evidence="1">
        <text>ATP + protein L-histidine = ADP + protein N-phospho-L-histidine.</text>
        <dbReference type="EC" id="2.7.13.3"/>
    </reaction>
</comment>
<evidence type="ECO:0000313" key="18">
    <source>
        <dbReference type="EMBL" id="RQW09540.1"/>
    </source>
</evidence>
<evidence type="ECO:0000259" key="16">
    <source>
        <dbReference type="PROSITE" id="PS50112"/>
    </source>
</evidence>
<keyword evidence="9" id="KW-0902">Two-component regulatory system</keyword>
<dbReference type="EC" id="2.7.13.3" evidence="3"/>
<dbReference type="AlphaFoldDB" id="A0A3N9P2H1"/>
<dbReference type="SUPFAM" id="SSF47384">
    <property type="entry name" value="Homodimeric domain of signal transducing histidine kinase"/>
    <property type="match status" value="1"/>
</dbReference>
<dbReference type="InterPro" id="IPR005467">
    <property type="entry name" value="His_kinase_dom"/>
</dbReference>
<dbReference type="Pfam" id="PF02518">
    <property type="entry name" value="HATPase_c"/>
    <property type="match status" value="1"/>
</dbReference>
<organism evidence="18 19">
    <name type="scientific">Paenibacillus rhizophilus</name>
    <dbReference type="NCBI Taxonomy" id="1850366"/>
    <lineage>
        <taxon>Bacteria</taxon>
        <taxon>Bacillati</taxon>
        <taxon>Bacillota</taxon>
        <taxon>Bacilli</taxon>
        <taxon>Bacillales</taxon>
        <taxon>Paenibacillaceae</taxon>
        <taxon>Paenibacillus</taxon>
    </lineage>
</organism>
<evidence type="ECO:0000256" key="12">
    <source>
        <dbReference type="ARBA" id="ARBA00074306"/>
    </source>
</evidence>
<dbReference type="PANTHER" id="PTHR45339">
    <property type="entry name" value="HYBRID SIGNAL TRANSDUCTION HISTIDINE KINASE J"/>
    <property type="match status" value="1"/>
</dbReference>
<evidence type="ECO:0000256" key="2">
    <source>
        <dbReference type="ARBA" id="ARBA00006402"/>
    </source>
</evidence>
<evidence type="ECO:0000256" key="5">
    <source>
        <dbReference type="ARBA" id="ARBA00022679"/>
    </source>
</evidence>
<evidence type="ECO:0000256" key="3">
    <source>
        <dbReference type="ARBA" id="ARBA00012438"/>
    </source>
</evidence>
<dbReference type="FunFam" id="3.30.565.10:FF:000010">
    <property type="entry name" value="Sensor histidine kinase RcsC"/>
    <property type="match status" value="1"/>
</dbReference>
<keyword evidence="7" id="KW-0418">Kinase</keyword>
<keyword evidence="19" id="KW-1185">Reference proteome</keyword>
<comment type="subunit">
    <text evidence="10">At low DSF concentrations, interacts with RpfF.</text>
</comment>